<dbReference type="EMBL" id="JAHLUH010000003">
    <property type="protein sequence ID" value="KAG7729374.1"/>
    <property type="molecule type" value="Genomic_DNA"/>
</dbReference>
<dbReference type="InterPro" id="IPR016024">
    <property type="entry name" value="ARM-type_fold"/>
</dbReference>
<feature type="compositionally biased region" description="Polar residues" evidence="1">
    <location>
        <begin position="676"/>
        <end position="685"/>
    </location>
</feature>
<feature type="compositionally biased region" description="Basic and acidic residues" evidence="1">
    <location>
        <begin position="305"/>
        <end position="336"/>
    </location>
</feature>
<evidence type="ECO:0000256" key="1">
    <source>
        <dbReference type="SAM" id="MobiDB-lite"/>
    </source>
</evidence>
<gene>
    <name evidence="2" type="ORF">KL933_001600</name>
</gene>
<feature type="compositionally biased region" description="Basic residues" evidence="1">
    <location>
        <begin position="633"/>
        <end position="651"/>
    </location>
</feature>
<protein>
    <submittedName>
        <fullName evidence="2">Uncharacterized protein</fullName>
    </submittedName>
</protein>
<feature type="region of interest" description="Disordered" evidence="1">
    <location>
        <begin position="176"/>
        <end position="196"/>
    </location>
</feature>
<organism evidence="2 3">
    <name type="scientific">Ogataea haglerorum</name>
    <dbReference type="NCBI Taxonomy" id="1937702"/>
    <lineage>
        <taxon>Eukaryota</taxon>
        <taxon>Fungi</taxon>
        <taxon>Dikarya</taxon>
        <taxon>Ascomycota</taxon>
        <taxon>Saccharomycotina</taxon>
        <taxon>Pichiomycetes</taxon>
        <taxon>Pichiales</taxon>
        <taxon>Pichiaceae</taxon>
        <taxon>Ogataea</taxon>
    </lineage>
</organism>
<accession>A0AAN6I1M1</accession>
<dbReference type="AlphaFoldDB" id="A0AAN6I1M1"/>
<comment type="caution">
    <text evidence="2">The sequence shown here is derived from an EMBL/GenBank/DDBJ whole genome shotgun (WGS) entry which is preliminary data.</text>
</comment>
<dbReference type="Proteomes" id="UP000738402">
    <property type="component" value="Unassembled WGS sequence"/>
</dbReference>
<evidence type="ECO:0000313" key="3">
    <source>
        <dbReference type="Proteomes" id="UP000738402"/>
    </source>
</evidence>
<feature type="compositionally biased region" description="Low complexity" evidence="1">
    <location>
        <begin position="337"/>
        <end position="349"/>
    </location>
</feature>
<sequence>MPNAYEIFMTMLSLLESKASDIYNSEENEFWEQLAIKMILVLKRLTAFGFKKGAVMLKQRNDQQEVAAAAKAVTERFFPPQLVQSLVDLLITWYLKLRPADVASWTLEPEEWVNEELQLSWEYQIRPCAENYFQDLAVCFRPQLGERGAGGVPAERERDQRKLQLRPAFPQLFPARGAERRSRREQAGQAARVSDRERVAVNPVLQRDQARGVPAGAAVSAEHRHQRQGGASDGRADAAAPRGRLGVPQARLPAVFVGGRGADARAAAQSRVHRVQDLRAQGSVAHFGAHQPARVGERAARHHGDRAGDVGRVEQRQRDDHQELADARAPRPDRRAQQQQQQGAPDRAAADCAVLRRQVRRVHAAVRGRPRALGGGAQTPACDAGCSRGVGQAVPADGQGAHELDRNPAYGAQARTLLRYLKLSAIRNRDRARDLQDPRRLPQLDARRRRVRDVVAAGGAVSAGRRPEPVAAGGALGGKRTVLRNGQVSDERVADAQLRDQNGAAAAASAAHGPRPLPQHARHRVGLQPRRPARAAGRLAHQPAQAGARCENQENLRAGAAGALCPADLDAVLRSRPQRRPGVPAAQLWEPDGHKFGALEKLQQGHVSRHTPARGGQRERRRRLRSVPQAVVVRRRRPHTDRLRAGGKRVRAGVQAASVRRAAALQRARVQAGPRPQSQHQTASQVPDGPTGGYRRVSAINCVGGQRDFGTAADDDE</sequence>
<feature type="region of interest" description="Disordered" evidence="1">
    <location>
        <begin position="283"/>
        <end position="349"/>
    </location>
</feature>
<feature type="compositionally biased region" description="Low complexity" evidence="1">
    <location>
        <begin position="652"/>
        <end position="672"/>
    </location>
</feature>
<feature type="compositionally biased region" description="Low complexity" evidence="1">
    <location>
        <begin position="237"/>
        <end position="246"/>
    </location>
</feature>
<feature type="region of interest" description="Disordered" evidence="1">
    <location>
        <begin position="602"/>
        <end position="697"/>
    </location>
</feature>
<name>A0AAN6I1M1_9ASCO</name>
<proteinExistence type="predicted"/>
<evidence type="ECO:0000313" key="2">
    <source>
        <dbReference type="EMBL" id="KAG7729374.1"/>
    </source>
</evidence>
<feature type="compositionally biased region" description="Basic and acidic residues" evidence="1">
    <location>
        <begin position="177"/>
        <end position="186"/>
    </location>
</feature>
<reference evidence="2" key="1">
    <citation type="journal article" date="2021" name="G3 (Bethesda)">
        <title>Genomic diversity, chromosomal rearrangements, and interspecies hybridization in the ogataea polymorpha species complex.</title>
        <authorList>
            <person name="Hanson S.J."/>
            <person name="Cinneide E.O."/>
            <person name="Salzberg L.I."/>
            <person name="Wolfe K.H."/>
            <person name="McGowan J."/>
            <person name="Fitzpatrick D.A."/>
            <person name="Matlin K."/>
        </authorList>
    </citation>
    <scope>NUCLEOTIDE SEQUENCE</scope>
    <source>
        <strain evidence="2">83-405-1</strain>
    </source>
</reference>
<dbReference type="Gene3D" id="1.25.10.10">
    <property type="entry name" value="Leucine-rich Repeat Variant"/>
    <property type="match status" value="1"/>
</dbReference>
<feature type="region of interest" description="Disordered" evidence="1">
    <location>
        <begin position="208"/>
        <end position="246"/>
    </location>
</feature>
<dbReference type="SUPFAM" id="SSF48371">
    <property type="entry name" value="ARM repeat"/>
    <property type="match status" value="1"/>
</dbReference>
<dbReference type="InterPro" id="IPR011989">
    <property type="entry name" value="ARM-like"/>
</dbReference>